<evidence type="ECO:0000313" key="1">
    <source>
        <dbReference type="EMBL" id="KAB5557688.1"/>
    </source>
</evidence>
<gene>
    <name evidence="1" type="ORF">DKX38_008597</name>
</gene>
<name>A0A5N5MRZ4_9ROSI</name>
<organism evidence="1 2">
    <name type="scientific">Salix brachista</name>
    <dbReference type="NCBI Taxonomy" id="2182728"/>
    <lineage>
        <taxon>Eukaryota</taxon>
        <taxon>Viridiplantae</taxon>
        <taxon>Streptophyta</taxon>
        <taxon>Embryophyta</taxon>
        <taxon>Tracheophyta</taxon>
        <taxon>Spermatophyta</taxon>
        <taxon>Magnoliopsida</taxon>
        <taxon>eudicotyledons</taxon>
        <taxon>Gunneridae</taxon>
        <taxon>Pentapetalae</taxon>
        <taxon>rosids</taxon>
        <taxon>fabids</taxon>
        <taxon>Malpighiales</taxon>
        <taxon>Salicaceae</taxon>
        <taxon>Saliceae</taxon>
        <taxon>Salix</taxon>
    </lineage>
</organism>
<protein>
    <submittedName>
        <fullName evidence="1">Uncharacterized protein</fullName>
    </submittedName>
</protein>
<reference evidence="2" key="1">
    <citation type="journal article" date="2019" name="Gigascience">
        <title>De novo genome assembly of the endangered Acer yangbiense, a plant species with extremely small populations endemic to Yunnan Province, China.</title>
        <authorList>
            <person name="Yang J."/>
            <person name="Wariss H.M."/>
            <person name="Tao L."/>
            <person name="Zhang R."/>
            <person name="Yun Q."/>
            <person name="Hollingsworth P."/>
            <person name="Dao Z."/>
            <person name="Luo G."/>
            <person name="Guo H."/>
            <person name="Ma Y."/>
            <person name="Sun W."/>
        </authorList>
    </citation>
    <scope>NUCLEOTIDE SEQUENCE [LARGE SCALE GENOMIC DNA]</scope>
    <source>
        <strain evidence="2">cv. br00</strain>
    </source>
</reference>
<dbReference type="Proteomes" id="UP000326939">
    <property type="component" value="Chromosome 5"/>
</dbReference>
<sequence length="253" mass="28680">MVGIGSKGWRVMSENFHGKHMTGTCRSSLTYNEEEDLLLVVVCMLLGVSDSWMGSAGDKNSRTQSSSLGLHASSWYMQFTEISYVLVFFLKDVYNLLPVKKGWDSLLGGKNLQKQYRRGKKEACRVGEEKDIKGELANVLAQNWDAIRSQNNEEQIEVFVSLLFPVGQKGKNNVSLLVYVDSRDGENRRVVLVRCAMMRRIYYMLLGVSDSWMGSAGDKNVIRDAQREGRQRSISATLLFLLCIFVPRRSRLC</sequence>
<proteinExistence type="predicted"/>
<dbReference type="AlphaFoldDB" id="A0A5N5MRZ4"/>
<keyword evidence="2" id="KW-1185">Reference proteome</keyword>
<dbReference type="EMBL" id="VDCV01000005">
    <property type="protein sequence ID" value="KAB5557688.1"/>
    <property type="molecule type" value="Genomic_DNA"/>
</dbReference>
<accession>A0A5N5MRZ4</accession>
<evidence type="ECO:0000313" key="2">
    <source>
        <dbReference type="Proteomes" id="UP000326939"/>
    </source>
</evidence>
<comment type="caution">
    <text evidence="1">The sequence shown here is derived from an EMBL/GenBank/DDBJ whole genome shotgun (WGS) entry which is preliminary data.</text>
</comment>